<name>A0AAE4I4C6_9ENTE</name>
<feature type="signal peptide" evidence="2">
    <location>
        <begin position="1"/>
        <end position="25"/>
    </location>
</feature>
<evidence type="ECO:0000256" key="2">
    <source>
        <dbReference type="SAM" id="SignalP"/>
    </source>
</evidence>
<feature type="domain" description="Transcobalamin-like C-terminal" evidence="3">
    <location>
        <begin position="319"/>
        <end position="397"/>
    </location>
</feature>
<dbReference type="Gene3D" id="2.170.130.30">
    <property type="match status" value="1"/>
</dbReference>
<feature type="chain" id="PRO_5042138215" evidence="2">
    <location>
        <begin position="26"/>
        <end position="409"/>
    </location>
</feature>
<feature type="region of interest" description="Disordered" evidence="1">
    <location>
        <begin position="189"/>
        <end position="275"/>
    </location>
</feature>
<comment type="caution">
    <text evidence="4">The sequence shown here is derived from an EMBL/GenBank/DDBJ whole genome shotgun (WGS) entry which is preliminary data.</text>
</comment>
<dbReference type="RefSeq" id="WP_311797328.1">
    <property type="nucleotide sequence ID" value="NZ_JARQAI010000019.1"/>
</dbReference>
<dbReference type="Pfam" id="PF14478">
    <property type="entry name" value="DUF4430"/>
    <property type="match status" value="1"/>
</dbReference>
<dbReference type="AlphaFoldDB" id="A0AAE4I4C6"/>
<feature type="compositionally biased region" description="Polar residues" evidence="1">
    <location>
        <begin position="232"/>
        <end position="241"/>
    </location>
</feature>
<evidence type="ECO:0000313" key="4">
    <source>
        <dbReference type="EMBL" id="MDT2737730.1"/>
    </source>
</evidence>
<evidence type="ECO:0000259" key="3">
    <source>
        <dbReference type="Pfam" id="PF14478"/>
    </source>
</evidence>
<accession>A0AAE4I4C6</accession>
<feature type="compositionally biased region" description="Polar residues" evidence="1">
    <location>
        <begin position="202"/>
        <end position="219"/>
    </location>
</feature>
<dbReference type="Proteomes" id="UP001180842">
    <property type="component" value="Unassembled WGS sequence"/>
</dbReference>
<keyword evidence="2" id="KW-0732">Signal</keyword>
<dbReference type="EMBL" id="JARQAI010000019">
    <property type="protein sequence ID" value="MDT2737730.1"/>
    <property type="molecule type" value="Genomic_DNA"/>
</dbReference>
<protein>
    <submittedName>
        <fullName evidence="4">DUF4430 domain-containing protein</fullName>
    </submittedName>
</protein>
<evidence type="ECO:0000256" key="1">
    <source>
        <dbReference type="SAM" id="MobiDB-lite"/>
    </source>
</evidence>
<reference evidence="4" key="1">
    <citation type="submission" date="2023-03" db="EMBL/GenBank/DDBJ databases">
        <authorList>
            <person name="Shen W."/>
            <person name="Cai J."/>
        </authorList>
    </citation>
    <scope>NUCLEOTIDE SEQUENCE</scope>
    <source>
        <strain evidence="4">P69-2</strain>
    </source>
</reference>
<sequence length="409" mass="45660">MKNFLKCLLLIAAGIILGACGQVQTKEHEKVAPLKTETRLPENGVISKAQMATIVGKNQAFRFIGENQKINYRWTYQGQQIQNPVKQKLNLHFKTQGLDQVKKAANNAKHAVGFSIEKMELAGTPELQLTIPSNWQANKAYLVSDIKGSLKKVKGSPITIENRDNQTLLRFRVLEAGVDYYIVAGGSTQEQATTEGETENQALSNDQSKQEANQQQKATPDQAIDNNDEQATENSVTTADTENPAETKAQNPTGQATNQTQVVGDKTKKEQQSTESTVTFSISARTILANWSDLVKEKQPYVPSNGWILPPTQVPLKSGDSVYDLLVQATKERGIQMESRWTPMYDAYYVSGIHQLYEFDCGNLSGWMYQVNGWFPNYGCSKYKDLHPGDEIKWEYTCDLGHDIGNNQK</sequence>
<evidence type="ECO:0000313" key="5">
    <source>
        <dbReference type="Proteomes" id="UP001180842"/>
    </source>
</evidence>
<dbReference type="PROSITE" id="PS51257">
    <property type="entry name" value="PROKAR_LIPOPROTEIN"/>
    <property type="match status" value="1"/>
</dbReference>
<gene>
    <name evidence="4" type="ORF">P7H00_11475</name>
</gene>
<proteinExistence type="predicted"/>
<dbReference type="InterPro" id="IPR027954">
    <property type="entry name" value="Transcobalamin-like_C"/>
</dbReference>
<feature type="compositionally biased region" description="Low complexity" evidence="1">
    <location>
        <begin position="189"/>
        <end position="201"/>
    </location>
</feature>
<feature type="compositionally biased region" description="Polar residues" evidence="1">
    <location>
        <begin position="248"/>
        <end position="262"/>
    </location>
</feature>
<organism evidence="4 5">
    <name type="scientific">Enterococcus pseudoavium</name>
    <dbReference type="NCBI Taxonomy" id="44007"/>
    <lineage>
        <taxon>Bacteria</taxon>
        <taxon>Bacillati</taxon>
        <taxon>Bacillota</taxon>
        <taxon>Bacilli</taxon>
        <taxon>Lactobacillales</taxon>
        <taxon>Enterococcaceae</taxon>
        <taxon>Enterococcus</taxon>
    </lineage>
</organism>